<dbReference type="Pfam" id="PF13350">
    <property type="entry name" value="Y_phosphatase3"/>
    <property type="match status" value="1"/>
</dbReference>
<evidence type="ECO:0000259" key="2">
    <source>
        <dbReference type="PROSITE" id="PS50056"/>
    </source>
</evidence>
<dbReference type="PROSITE" id="PS50056">
    <property type="entry name" value="TYR_PHOSPHATASE_2"/>
    <property type="match status" value="1"/>
</dbReference>
<dbReference type="PROSITE" id="PS00383">
    <property type="entry name" value="TYR_PHOSPHATASE_1"/>
    <property type="match status" value="1"/>
</dbReference>
<dbReference type="GO" id="GO:0004721">
    <property type="term" value="F:phosphoprotein phosphatase activity"/>
    <property type="evidence" value="ECO:0007669"/>
    <property type="project" value="InterPro"/>
</dbReference>
<evidence type="ECO:0000313" key="3">
    <source>
        <dbReference type="EMBL" id="KYK56984.1"/>
    </source>
</evidence>
<dbReference type="Proteomes" id="UP000076580">
    <property type="component" value="Chromosome 02"/>
</dbReference>
<name>A0A151GIR8_DRECN</name>
<dbReference type="InterPro" id="IPR000387">
    <property type="entry name" value="Tyr_Pase_dom"/>
</dbReference>
<dbReference type="InterPro" id="IPR026893">
    <property type="entry name" value="Tyr/Ser_Pase_IphP-type"/>
</dbReference>
<dbReference type="SUPFAM" id="SSF52799">
    <property type="entry name" value="(Phosphotyrosine protein) phosphatases II"/>
    <property type="match status" value="1"/>
</dbReference>
<sequence>MGTLFSQLQGASSEEVSFASSQASIAYSHRFIVATDQGRTGTERVGKDAERVAADARGIMAMDDLATHQSALPNLRDLTGLTPSLTPGLVFRSAAPAPTPSAGAALASLGITHIFDLRSATELDGALVIVEVPPPIQRRHVPVFTRDDDNDDFAPEAVAWRYRAYTAEDTVTGFRDAYAAILRAAPRAFAEVLAHLAQPDPTPCLVHCTAGKDRTGVLCALLLTLCGVPDQLVAREYALTEDGLRPLRADIVQRLRRMPALDGDLAAAERMLSAKPESMLATLDMVRQEYGSAEDYVINQCGLSAQQLAQLRRNLGASDAQTAASEPPTSTMRQTRCADLVI</sequence>
<protein>
    <recommendedName>
        <fullName evidence="2">Tyrosine specific protein phosphatases domain-containing protein</fullName>
    </recommendedName>
</protein>
<dbReference type="PANTHER" id="PTHR31126">
    <property type="entry name" value="TYROSINE-PROTEIN PHOSPHATASE"/>
    <property type="match status" value="1"/>
</dbReference>
<dbReference type="InParanoid" id="A0A151GIR8"/>
<dbReference type="RefSeq" id="XP_040656336.1">
    <property type="nucleotide sequence ID" value="XM_040801303.1"/>
</dbReference>
<dbReference type="Gene3D" id="3.90.190.10">
    <property type="entry name" value="Protein tyrosine phosphatase superfamily"/>
    <property type="match status" value="1"/>
</dbReference>
<dbReference type="GeneID" id="63716634"/>
<dbReference type="InterPro" id="IPR016130">
    <property type="entry name" value="Tyr_Pase_AS"/>
</dbReference>
<evidence type="ECO:0000313" key="4">
    <source>
        <dbReference type="Proteomes" id="UP000076580"/>
    </source>
</evidence>
<keyword evidence="4" id="KW-1185">Reference proteome</keyword>
<evidence type="ECO:0000256" key="1">
    <source>
        <dbReference type="SAM" id="MobiDB-lite"/>
    </source>
</evidence>
<dbReference type="EMBL" id="LAYC01000002">
    <property type="protein sequence ID" value="KYK56984.1"/>
    <property type="molecule type" value="Genomic_DNA"/>
</dbReference>
<comment type="caution">
    <text evidence="3">The sequence shown here is derived from an EMBL/GenBank/DDBJ whole genome shotgun (WGS) entry which is preliminary data.</text>
</comment>
<accession>A0A151GIR8</accession>
<organism evidence="3 4">
    <name type="scientific">Drechmeria coniospora</name>
    <name type="common">Nematophagous fungus</name>
    <name type="synonym">Meria coniospora</name>
    <dbReference type="NCBI Taxonomy" id="98403"/>
    <lineage>
        <taxon>Eukaryota</taxon>
        <taxon>Fungi</taxon>
        <taxon>Dikarya</taxon>
        <taxon>Ascomycota</taxon>
        <taxon>Pezizomycotina</taxon>
        <taxon>Sordariomycetes</taxon>
        <taxon>Hypocreomycetidae</taxon>
        <taxon>Hypocreales</taxon>
        <taxon>Ophiocordycipitaceae</taxon>
        <taxon>Drechmeria</taxon>
    </lineage>
</organism>
<feature type="compositionally biased region" description="Polar residues" evidence="1">
    <location>
        <begin position="319"/>
        <end position="334"/>
    </location>
</feature>
<gene>
    <name evidence="3" type="ORF">DCS_03991</name>
</gene>
<feature type="region of interest" description="Disordered" evidence="1">
    <location>
        <begin position="319"/>
        <end position="342"/>
    </location>
</feature>
<dbReference type="InterPro" id="IPR029021">
    <property type="entry name" value="Prot-tyrosine_phosphatase-like"/>
</dbReference>
<feature type="domain" description="Tyrosine specific protein phosphatases" evidence="2">
    <location>
        <begin position="187"/>
        <end position="259"/>
    </location>
</feature>
<reference evidence="3 4" key="1">
    <citation type="journal article" date="2016" name="Sci. Rep.">
        <title>Insights into Adaptations to a Near-Obligate Nematode Endoparasitic Lifestyle from the Finished Genome of Drechmeria coniospora.</title>
        <authorList>
            <person name="Zhang L."/>
            <person name="Zhou Z."/>
            <person name="Guo Q."/>
            <person name="Fokkens L."/>
            <person name="Miskei M."/>
            <person name="Pocsi I."/>
            <person name="Zhang W."/>
            <person name="Chen M."/>
            <person name="Wang L."/>
            <person name="Sun Y."/>
            <person name="Donzelli B.G."/>
            <person name="Gibson D.M."/>
            <person name="Nelson D.R."/>
            <person name="Luo J.G."/>
            <person name="Rep M."/>
            <person name="Liu H."/>
            <person name="Yang S."/>
            <person name="Wang J."/>
            <person name="Krasnoff S.B."/>
            <person name="Xu Y."/>
            <person name="Molnar I."/>
            <person name="Lin M."/>
        </authorList>
    </citation>
    <scope>NUCLEOTIDE SEQUENCE [LARGE SCALE GENOMIC DNA]</scope>
    <source>
        <strain evidence="3 4">ARSEF 6962</strain>
    </source>
</reference>
<dbReference type="PANTHER" id="PTHR31126:SF1">
    <property type="entry name" value="TYROSINE SPECIFIC PROTEIN PHOSPHATASES DOMAIN-CONTAINING PROTEIN"/>
    <property type="match status" value="1"/>
</dbReference>
<dbReference type="AlphaFoldDB" id="A0A151GIR8"/>
<proteinExistence type="predicted"/>